<organism evidence="1 2">
    <name type="scientific">Vaccinium darrowii</name>
    <dbReference type="NCBI Taxonomy" id="229202"/>
    <lineage>
        <taxon>Eukaryota</taxon>
        <taxon>Viridiplantae</taxon>
        <taxon>Streptophyta</taxon>
        <taxon>Embryophyta</taxon>
        <taxon>Tracheophyta</taxon>
        <taxon>Spermatophyta</taxon>
        <taxon>Magnoliopsida</taxon>
        <taxon>eudicotyledons</taxon>
        <taxon>Gunneridae</taxon>
        <taxon>Pentapetalae</taxon>
        <taxon>asterids</taxon>
        <taxon>Ericales</taxon>
        <taxon>Ericaceae</taxon>
        <taxon>Vaccinioideae</taxon>
        <taxon>Vaccinieae</taxon>
        <taxon>Vaccinium</taxon>
    </lineage>
</organism>
<proteinExistence type="predicted"/>
<evidence type="ECO:0000313" key="1">
    <source>
        <dbReference type="EMBL" id="KAH7835543.1"/>
    </source>
</evidence>
<accession>A0ACB7X4I4</accession>
<protein>
    <submittedName>
        <fullName evidence="1">Uncharacterized protein</fullName>
    </submittedName>
</protein>
<dbReference type="Proteomes" id="UP000828048">
    <property type="component" value="Chromosome 2"/>
</dbReference>
<sequence>MAEGEEVSNKQVILTEYVKGFPKESDFEVRTSKIRLKVPEGSDAVLVKNLYLSCDPYMRSRMQKLEGAYRYVEPFTPGSVS</sequence>
<name>A0ACB7X4I4_9ERIC</name>
<evidence type="ECO:0000313" key="2">
    <source>
        <dbReference type="Proteomes" id="UP000828048"/>
    </source>
</evidence>
<keyword evidence="2" id="KW-1185">Reference proteome</keyword>
<gene>
    <name evidence="1" type="ORF">Vadar_027119</name>
</gene>
<comment type="caution">
    <text evidence="1">The sequence shown here is derived from an EMBL/GenBank/DDBJ whole genome shotgun (WGS) entry which is preliminary data.</text>
</comment>
<reference evidence="1 2" key="1">
    <citation type="journal article" date="2021" name="Hortic Res">
        <title>High-quality reference genome and annotation aids understanding of berry development for evergreen blueberry (Vaccinium darrowii).</title>
        <authorList>
            <person name="Yu J."/>
            <person name="Hulse-Kemp A.M."/>
            <person name="Babiker E."/>
            <person name="Staton M."/>
        </authorList>
    </citation>
    <scope>NUCLEOTIDE SEQUENCE [LARGE SCALE GENOMIC DNA]</scope>
    <source>
        <strain evidence="2">cv. NJ 8807/NJ 8810</strain>
        <tissue evidence="1">Young leaf</tissue>
    </source>
</reference>
<dbReference type="EMBL" id="CM037152">
    <property type="protein sequence ID" value="KAH7835543.1"/>
    <property type="molecule type" value="Genomic_DNA"/>
</dbReference>